<comment type="caution">
    <text evidence="2">The sequence shown here is derived from an EMBL/GenBank/DDBJ whole genome shotgun (WGS) entry which is preliminary data.</text>
</comment>
<feature type="transmembrane region" description="Helical" evidence="1">
    <location>
        <begin position="6"/>
        <end position="24"/>
    </location>
</feature>
<evidence type="ECO:0000313" key="2">
    <source>
        <dbReference type="EMBL" id="OFD78275.1"/>
    </source>
</evidence>
<protein>
    <submittedName>
        <fullName evidence="2">Uncharacterized protein</fullName>
    </submittedName>
</protein>
<keyword evidence="1" id="KW-0472">Membrane</keyword>
<keyword evidence="1" id="KW-0812">Transmembrane</keyword>
<dbReference type="AlphaFoldDB" id="A0A1E8B706"/>
<evidence type="ECO:0000256" key="1">
    <source>
        <dbReference type="SAM" id="Phobius"/>
    </source>
</evidence>
<reference evidence="2 3" key="1">
    <citation type="submission" date="2016-05" db="EMBL/GenBank/DDBJ databases">
        <title>Bacillus thuringiensis and Bacillus weihenstephanensis as novel biocontrol agents of wilt causing Verticillium species.</title>
        <authorList>
            <person name="Hollensteiner J."/>
            <person name="Wemheuer F."/>
            <person name="Harting R."/>
            <person name="Kolarzyk A."/>
            <person name="Diaz-Valerio S."/>
            <person name="Poehlein A."/>
            <person name="Brzuszkiewicz E."/>
            <person name="Nesemann K."/>
            <person name="Braus-Stromeyer S."/>
            <person name="Braus G."/>
            <person name="Daniel R."/>
            <person name="Liesegang H."/>
        </authorList>
    </citation>
    <scope>NUCLEOTIDE SEQUENCE [LARGE SCALE GENOMIC DNA]</scope>
    <source>
        <strain evidence="2 3">GOE8</strain>
    </source>
</reference>
<proteinExistence type="predicted"/>
<evidence type="ECO:0000313" key="3">
    <source>
        <dbReference type="Proteomes" id="UP000175706"/>
    </source>
</evidence>
<feature type="transmembrane region" description="Helical" evidence="1">
    <location>
        <begin position="125"/>
        <end position="147"/>
    </location>
</feature>
<keyword evidence="1" id="KW-1133">Transmembrane helix</keyword>
<dbReference type="RefSeq" id="WP_070143396.1">
    <property type="nucleotide sequence ID" value="NZ_LXLT01000035.1"/>
</dbReference>
<gene>
    <name evidence="2" type="ORF">BWGOE8_27850</name>
</gene>
<feature type="transmembrane region" description="Helical" evidence="1">
    <location>
        <begin position="44"/>
        <end position="62"/>
    </location>
</feature>
<accession>A0A1E8B706</accession>
<dbReference type="EMBL" id="LXLT01000035">
    <property type="protein sequence ID" value="OFD78275.1"/>
    <property type="molecule type" value="Genomic_DNA"/>
</dbReference>
<feature type="transmembrane region" description="Helical" evidence="1">
    <location>
        <begin position="74"/>
        <end position="92"/>
    </location>
</feature>
<feature type="transmembrane region" description="Helical" evidence="1">
    <location>
        <begin position="99"/>
        <end position="119"/>
    </location>
</feature>
<dbReference type="Proteomes" id="UP000175706">
    <property type="component" value="Unassembled WGS sequence"/>
</dbReference>
<organism evidence="2 3">
    <name type="scientific">Bacillus mycoides</name>
    <dbReference type="NCBI Taxonomy" id="1405"/>
    <lineage>
        <taxon>Bacteria</taxon>
        <taxon>Bacillati</taxon>
        <taxon>Bacillota</taxon>
        <taxon>Bacilli</taxon>
        <taxon>Bacillales</taxon>
        <taxon>Bacillaceae</taxon>
        <taxon>Bacillus</taxon>
        <taxon>Bacillus cereus group</taxon>
    </lineage>
</organism>
<sequence length="157" mass="18550">MIFFMLAISVGLIFFVHYITKQMFKYEANHLSSKKRFLINLLQFVRFAPVIVLLVICILVLTTLHTKTGIRLSHAWYAAQFWAYYTFLYCIYMITRKKLLLFSMVISLIMAIYYTPLFHFENQFIGLYVIVADICGILMFINLWMSISKVLVGMKNR</sequence>
<name>A0A1E8B706_BACMY</name>
<dbReference type="PATRIC" id="fig|86662.25.peg.2836"/>